<evidence type="ECO:0000256" key="1">
    <source>
        <dbReference type="SAM" id="SignalP"/>
    </source>
</evidence>
<dbReference type="EMBL" id="CAKLCB010000382">
    <property type="protein sequence ID" value="CAH0521724.1"/>
    <property type="molecule type" value="Genomic_DNA"/>
</dbReference>
<keyword evidence="1" id="KW-0732">Signal</keyword>
<keyword evidence="5" id="KW-1185">Reference proteome</keyword>
<evidence type="ECO:0000313" key="6">
    <source>
        <dbReference type="Proteomes" id="UP001160483"/>
    </source>
</evidence>
<dbReference type="Proteomes" id="UP001160483">
    <property type="component" value="Unassembled WGS sequence"/>
</dbReference>
<gene>
    <name evidence="4" type="ORF">PBS001_LOCUS8167</name>
    <name evidence="2" type="ORF">PBS003_LOCUS7906</name>
    <name evidence="3" type="ORF">PBS003_LOCUS7907</name>
</gene>
<dbReference type="EMBL" id="CAKKTJ010000327">
    <property type="protein sequence ID" value="CAH0481301.1"/>
    <property type="molecule type" value="Genomic_DNA"/>
</dbReference>
<dbReference type="EMBL" id="CAKKTJ010000327">
    <property type="protein sequence ID" value="CAH0481300.1"/>
    <property type="molecule type" value="Genomic_DNA"/>
</dbReference>
<proteinExistence type="predicted"/>
<comment type="caution">
    <text evidence="2">The sequence shown here is derived from an EMBL/GenBank/DDBJ whole genome shotgun (WGS) entry which is preliminary data.</text>
</comment>
<evidence type="ECO:0000313" key="5">
    <source>
        <dbReference type="Proteomes" id="UP001158986"/>
    </source>
</evidence>
<reference evidence="2 5" key="1">
    <citation type="submission" date="2021-11" db="EMBL/GenBank/DDBJ databases">
        <authorList>
            <person name="Islam A."/>
            <person name="Islam S."/>
            <person name="Flora M.S."/>
            <person name="Rahman M."/>
            <person name="Ziaur R.M."/>
            <person name="Epstein J.H."/>
            <person name="Hassan M."/>
            <person name="Klassen M."/>
            <person name="Woodard K."/>
            <person name="Webb A."/>
            <person name="Webby R.J."/>
            <person name="El Zowalaty M.E."/>
        </authorList>
    </citation>
    <scope>NUCLEOTIDE SEQUENCE</scope>
    <source>
        <strain evidence="4">Pbs1</strain>
        <strain evidence="2">Pbs3</strain>
    </source>
</reference>
<evidence type="ECO:0000313" key="4">
    <source>
        <dbReference type="EMBL" id="CAH0521724.1"/>
    </source>
</evidence>
<evidence type="ECO:0000313" key="2">
    <source>
        <dbReference type="EMBL" id="CAH0481300.1"/>
    </source>
</evidence>
<organism evidence="2 6">
    <name type="scientific">Peronospora belbahrii</name>
    <dbReference type="NCBI Taxonomy" id="622444"/>
    <lineage>
        <taxon>Eukaryota</taxon>
        <taxon>Sar</taxon>
        <taxon>Stramenopiles</taxon>
        <taxon>Oomycota</taxon>
        <taxon>Peronosporomycetes</taxon>
        <taxon>Peronosporales</taxon>
        <taxon>Peronosporaceae</taxon>
        <taxon>Peronospora</taxon>
    </lineage>
</organism>
<feature type="signal peptide" evidence="1">
    <location>
        <begin position="1"/>
        <end position="23"/>
    </location>
</feature>
<feature type="chain" id="PRO_5044713123" evidence="1">
    <location>
        <begin position="24"/>
        <end position="144"/>
    </location>
</feature>
<protein>
    <submittedName>
        <fullName evidence="2">Uncharacterized protein</fullName>
    </submittedName>
</protein>
<name>A0AAU9L790_9STRA</name>
<accession>A0AAU9L790</accession>
<sequence length="144" mass="13109">MFNSGKIFAVCTAVVAVSSSVYAEKEAAETFGGLHGFHGVGMGVGVPGIAGVGVGVPGLLGVGYGVGVNGVGVGVGVPGVAVVDNGAGDGYYTANRGGASAGASANAGASASAGAGATASASASASAKAGAGATDGYRKLRSAA</sequence>
<evidence type="ECO:0000313" key="3">
    <source>
        <dbReference type="EMBL" id="CAH0481301.1"/>
    </source>
</evidence>
<dbReference type="AlphaFoldDB" id="A0AAU9L790"/>
<dbReference type="Proteomes" id="UP001158986">
    <property type="component" value="Unassembled WGS sequence"/>
</dbReference>